<organism evidence="2 3">
    <name type="scientific">Streptococcus salivarius</name>
    <dbReference type="NCBI Taxonomy" id="1304"/>
    <lineage>
        <taxon>Bacteria</taxon>
        <taxon>Bacillati</taxon>
        <taxon>Bacillota</taxon>
        <taxon>Bacilli</taxon>
        <taxon>Lactobacillales</taxon>
        <taxon>Streptococcaceae</taxon>
        <taxon>Streptococcus</taxon>
    </lineage>
</organism>
<evidence type="ECO:0008006" key="4">
    <source>
        <dbReference type="Google" id="ProtNLM"/>
    </source>
</evidence>
<keyword evidence="1" id="KW-1133">Transmembrane helix</keyword>
<evidence type="ECO:0000256" key="1">
    <source>
        <dbReference type="SAM" id="Phobius"/>
    </source>
</evidence>
<feature type="transmembrane region" description="Helical" evidence="1">
    <location>
        <begin position="65"/>
        <end position="90"/>
    </location>
</feature>
<sequence length="103" mass="11757">MNLAILSWARCALILFLSYLWIFYDMDGPGKVLTVYAMLRVIFGLPLFWVRPLRKDDDLAYHVDVLALIFAVSWAGSLVLAILLGVTYILRLAALIFYKETQS</sequence>
<dbReference type="RefSeq" id="WP_139724949.1">
    <property type="nucleotide sequence ID" value="NZ_VDCW01000066.1"/>
</dbReference>
<dbReference type="EMBL" id="VDCW01000066">
    <property type="protein sequence ID" value="TNF65035.1"/>
    <property type="molecule type" value="Genomic_DNA"/>
</dbReference>
<protein>
    <recommendedName>
        <fullName evidence="4">YggT family protein</fullName>
    </recommendedName>
</protein>
<keyword evidence="1" id="KW-0472">Membrane</keyword>
<comment type="caution">
    <text evidence="2">The sequence shown here is derived from an EMBL/GenBank/DDBJ whole genome shotgun (WGS) entry which is preliminary data.</text>
</comment>
<dbReference type="AlphaFoldDB" id="A0AAX2V095"/>
<evidence type="ECO:0000313" key="2">
    <source>
        <dbReference type="EMBL" id="TNF65035.1"/>
    </source>
</evidence>
<reference evidence="2 3" key="1">
    <citation type="submission" date="2019-06" db="EMBL/GenBank/DDBJ databases">
        <title>Genome Announcement To Ensure Probiotic Safety of Streptococcus salivarius UBSS01.</title>
        <authorList>
            <person name="Sulthana A."/>
            <person name="Lakshmi S.G."/>
            <person name="Madempudi R.S."/>
        </authorList>
    </citation>
    <scope>NUCLEOTIDE SEQUENCE [LARGE SCALE GENOMIC DNA]</scope>
    <source>
        <strain evidence="2 3">UBSS01</strain>
    </source>
</reference>
<accession>A0AAX2V095</accession>
<gene>
    <name evidence="2" type="ORF">FBF48_10675</name>
</gene>
<proteinExistence type="predicted"/>
<feature type="transmembrane region" description="Helical" evidence="1">
    <location>
        <begin position="6"/>
        <end position="24"/>
    </location>
</feature>
<evidence type="ECO:0000313" key="3">
    <source>
        <dbReference type="Proteomes" id="UP000308186"/>
    </source>
</evidence>
<name>A0AAX2V095_STRSL</name>
<dbReference type="Proteomes" id="UP000308186">
    <property type="component" value="Unassembled WGS sequence"/>
</dbReference>
<keyword evidence="1" id="KW-0812">Transmembrane</keyword>
<feature type="transmembrane region" description="Helical" evidence="1">
    <location>
        <begin position="33"/>
        <end position="50"/>
    </location>
</feature>